<evidence type="ECO:0000256" key="2">
    <source>
        <dbReference type="ARBA" id="ARBA00005587"/>
    </source>
</evidence>
<keyword evidence="5 6" id="KW-0472">Membrane</keyword>
<dbReference type="RefSeq" id="XP_043164542.1">
    <property type="nucleotide sequence ID" value="XM_043308607.1"/>
</dbReference>
<dbReference type="AlphaFoldDB" id="A0A8J2HUZ1"/>
<keyword evidence="8" id="KW-1185">Reference proteome</keyword>
<evidence type="ECO:0000256" key="3">
    <source>
        <dbReference type="ARBA" id="ARBA00022692"/>
    </source>
</evidence>
<feature type="transmembrane region" description="Helical" evidence="6">
    <location>
        <begin position="194"/>
        <end position="214"/>
    </location>
</feature>
<comment type="subcellular location">
    <subcellularLocation>
        <location evidence="1">Membrane</location>
        <topology evidence="1">Multi-pass membrane protein</topology>
    </subcellularLocation>
</comment>
<dbReference type="GeneID" id="67010246"/>
<protein>
    <submittedName>
        <fullName evidence="7">Uncharacterized protein</fullName>
    </submittedName>
</protein>
<feature type="transmembrane region" description="Helical" evidence="6">
    <location>
        <begin position="63"/>
        <end position="87"/>
    </location>
</feature>
<evidence type="ECO:0000256" key="6">
    <source>
        <dbReference type="SAM" id="Phobius"/>
    </source>
</evidence>
<organism evidence="7 8">
    <name type="scientific">Alternaria atra</name>
    <dbReference type="NCBI Taxonomy" id="119953"/>
    <lineage>
        <taxon>Eukaryota</taxon>
        <taxon>Fungi</taxon>
        <taxon>Dikarya</taxon>
        <taxon>Ascomycota</taxon>
        <taxon>Pezizomycotina</taxon>
        <taxon>Dothideomycetes</taxon>
        <taxon>Pleosporomycetidae</taxon>
        <taxon>Pleosporales</taxon>
        <taxon>Pleosporineae</taxon>
        <taxon>Pleosporaceae</taxon>
        <taxon>Alternaria</taxon>
        <taxon>Alternaria sect. Ulocladioides</taxon>
    </lineage>
</organism>
<dbReference type="PANTHER" id="PTHR31123:SF4">
    <property type="entry name" value="PROTEIN ALCS"/>
    <property type="match status" value="1"/>
</dbReference>
<dbReference type="Pfam" id="PF01184">
    <property type="entry name" value="Gpr1_Fun34_YaaH"/>
    <property type="match status" value="1"/>
</dbReference>
<dbReference type="InterPro" id="IPR000791">
    <property type="entry name" value="Gpr1/Fun34/SatP-like"/>
</dbReference>
<keyword evidence="3 6" id="KW-0812">Transmembrane</keyword>
<evidence type="ECO:0000256" key="4">
    <source>
        <dbReference type="ARBA" id="ARBA00022989"/>
    </source>
</evidence>
<accession>A0A8J2HUZ1</accession>
<gene>
    <name evidence="7" type="ORF">ALTATR162_LOCUS1012</name>
</gene>
<dbReference type="InterPro" id="IPR051633">
    <property type="entry name" value="AceTr"/>
</dbReference>
<evidence type="ECO:0000313" key="8">
    <source>
        <dbReference type="Proteomes" id="UP000676310"/>
    </source>
</evidence>
<keyword evidence="4 6" id="KW-1133">Transmembrane helix</keyword>
<dbReference type="Proteomes" id="UP000676310">
    <property type="component" value="Unassembled WGS sequence"/>
</dbReference>
<feature type="transmembrane region" description="Helical" evidence="6">
    <location>
        <begin position="226"/>
        <end position="245"/>
    </location>
</feature>
<evidence type="ECO:0000313" key="7">
    <source>
        <dbReference type="EMBL" id="CAG5141785.1"/>
    </source>
</evidence>
<comment type="caution">
    <text evidence="7">The sequence shown here is derived from an EMBL/GenBank/DDBJ whole genome shotgun (WGS) entry which is preliminary data.</text>
</comment>
<dbReference type="GO" id="GO:0015123">
    <property type="term" value="F:acetate transmembrane transporter activity"/>
    <property type="evidence" value="ECO:0007669"/>
    <property type="project" value="TreeGrafter"/>
</dbReference>
<feature type="transmembrane region" description="Helical" evidence="6">
    <location>
        <begin position="170"/>
        <end position="188"/>
    </location>
</feature>
<name>A0A8J2HUZ1_9PLEO</name>
<dbReference type="OrthoDB" id="3648309at2759"/>
<dbReference type="EMBL" id="CAJRGZ010000015">
    <property type="protein sequence ID" value="CAG5141785.1"/>
    <property type="molecule type" value="Genomic_DNA"/>
</dbReference>
<proteinExistence type="inferred from homology"/>
<reference evidence="7" key="1">
    <citation type="submission" date="2021-05" db="EMBL/GenBank/DDBJ databases">
        <authorList>
            <person name="Stam R."/>
        </authorList>
    </citation>
    <scope>NUCLEOTIDE SEQUENCE</scope>
    <source>
        <strain evidence="7">CS162</strain>
    </source>
</reference>
<dbReference type="PANTHER" id="PTHR31123">
    <property type="entry name" value="ACCUMULATION OF DYADS PROTEIN 2-RELATED"/>
    <property type="match status" value="1"/>
</dbReference>
<dbReference type="GO" id="GO:0005886">
    <property type="term" value="C:plasma membrane"/>
    <property type="evidence" value="ECO:0007669"/>
    <property type="project" value="TreeGrafter"/>
</dbReference>
<feature type="transmembrane region" description="Helical" evidence="6">
    <location>
        <begin position="99"/>
        <end position="129"/>
    </location>
</feature>
<comment type="similarity">
    <text evidence="2">Belongs to the acetate uptake transporter (AceTr) (TC 2.A.96) family.</text>
</comment>
<evidence type="ECO:0000256" key="1">
    <source>
        <dbReference type="ARBA" id="ARBA00004141"/>
    </source>
</evidence>
<sequence length="279" mass="29718">MTETAKIDHEMTEHNGMGISGSGSPLSRQVTVALSPEQYERLFFQPSAPRRGDLAKRFANPTLLGLIGFLVPYTSTILILCGFQGAVAPQSLVGLSADYYFFGALAMNVAGIAEFVLGNTFPMAVFLIYGSHWGSLAYQQDPIHQTTSAFAELGGANGAAYNSSQGFHNVSMVLASFVFLIGTLRVNLFFTATFFGLVMLFAFIAAADFSVASATTEADLEHINTLLRCAGGFGFLGLISGWYLAILTACEAVGIPCPLPVFDLSSKVFPKKSMDGQGS</sequence>
<evidence type="ECO:0000256" key="5">
    <source>
        <dbReference type="ARBA" id="ARBA00023136"/>
    </source>
</evidence>